<reference evidence="1 2" key="1">
    <citation type="submission" date="2023-12" db="EMBL/GenBank/DDBJ databases">
        <title>A high-quality genome assembly for Dillenia turbinata (Dilleniales).</title>
        <authorList>
            <person name="Chanderbali A."/>
        </authorList>
    </citation>
    <scope>NUCLEOTIDE SEQUENCE [LARGE SCALE GENOMIC DNA]</scope>
    <source>
        <strain evidence="1">LSX21</strain>
        <tissue evidence="1">Leaf</tissue>
    </source>
</reference>
<keyword evidence="2" id="KW-1185">Reference proteome</keyword>
<gene>
    <name evidence="1" type="ORF">RJ641_035266</name>
</gene>
<protein>
    <submittedName>
        <fullName evidence="1">Uncharacterized protein</fullName>
    </submittedName>
</protein>
<sequence>MHRSASASKVSDKLLYNSSPSLRTSSSSGQLPTYDPLSDIAKKERSRLRFAETAIHAIPILLILSANDLNFTARDAPLPFHARRKVLLLELAAMVNKDRTEALTIIYPRLVDKMFKLCCFHTLSRLKNLTLVEMSIEFVAFSVLLKCKQENIGLLLGARYLPETFEHKLLGRKSSLGVKHVRAHQLAHLIRQTPVGPEITVETAQKSFSMTTASSKAQQAPCPRFGVIGCHASLTSTTLPAEA</sequence>
<comment type="caution">
    <text evidence="1">The sequence shown here is derived from an EMBL/GenBank/DDBJ whole genome shotgun (WGS) entry which is preliminary data.</text>
</comment>
<evidence type="ECO:0000313" key="1">
    <source>
        <dbReference type="EMBL" id="KAK6935111.1"/>
    </source>
</evidence>
<accession>A0AAN8VSP3</accession>
<proteinExistence type="predicted"/>
<organism evidence="1 2">
    <name type="scientific">Dillenia turbinata</name>
    <dbReference type="NCBI Taxonomy" id="194707"/>
    <lineage>
        <taxon>Eukaryota</taxon>
        <taxon>Viridiplantae</taxon>
        <taxon>Streptophyta</taxon>
        <taxon>Embryophyta</taxon>
        <taxon>Tracheophyta</taxon>
        <taxon>Spermatophyta</taxon>
        <taxon>Magnoliopsida</taxon>
        <taxon>eudicotyledons</taxon>
        <taxon>Gunneridae</taxon>
        <taxon>Pentapetalae</taxon>
        <taxon>Dilleniales</taxon>
        <taxon>Dilleniaceae</taxon>
        <taxon>Dillenia</taxon>
    </lineage>
</organism>
<dbReference type="AlphaFoldDB" id="A0AAN8VSP3"/>
<dbReference type="PANTHER" id="PTHR34189:SF13">
    <property type="entry name" value="TRANSMEMBRANE PROTEIN"/>
    <property type="match status" value="1"/>
</dbReference>
<dbReference type="PANTHER" id="PTHR34189">
    <property type="entry name" value="TRANSMEMBRANE PROTEIN"/>
    <property type="match status" value="1"/>
</dbReference>
<evidence type="ECO:0000313" key="2">
    <source>
        <dbReference type="Proteomes" id="UP001370490"/>
    </source>
</evidence>
<dbReference type="Proteomes" id="UP001370490">
    <property type="component" value="Unassembled WGS sequence"/>
</dbReference>
<dbReference type="EMBL" id="JBAMMX010000008">
    <property type="protein sequence ID" value="KAK6935111.1"/>
    <property type="molecule type" value="Genomic_DNA"/>
</dbReference>
<name>A0AAN8VSP3_9MAGN</name>